<evidence type="ECO:0000313" key="6">
    <source>
        <dbReference type="Proteomes" id="UP001208570"/>
    </source>
</evidence>
<reference evidence="5" key="1">
    <citation type="journal article" date="2023" name="Mol. Biol. Evol.">
        <title>Third-Generation Sequencing Reveals the Adaptive Role of the Epigenome in Three Deep-Sea Polychaetes.</title>
        <authorList>
            <person name="Perez M."/>
            <person name="Aroh O."/>
            <person name="Sun Y."/>
            <person name="Lan Y."/>
            <person name="Juniper S.K."/>
            <person name="Young C.R."/>
            <person name="Angers B."/>
            <person name="Qian P.Y."/>
        </authorList>
    </citation>
    <scope>NUCLEOTIDE SEQUENCE</scope>
    <source>
        <strain evidence="5">P08H-3</strain>
    </source>
</reference>
<dbReference type="InterPro" id="IPR001496">
    <property type="entry name" value="SOCS_box"/>
</dbReference>
<organism evidence="5 6">
    <name type="scientific">Paralvinella palmiformis</name>
    <dbReference type="NCBI Taxonomy" id="53620"/>
    <lineage>
        <taxon>Eukaryota</taxon>
        <taxon>Metazoa</taxon>
        <taxon>Spiralia</taxon>
        <taxon>Lophotrochozoa</taxon>
        <taxon>Annelida</taxon>
        <taxon>Polychaeta</taxon>
        <taxon>Sedentaria</taxon>
        <taxon>Canalipalpata</taxon>
        <taxon>Terebellida</taxon>
        <taxon>Terebelliformia</taxon>
        <taxon>Alvinellidae</taxon>
        <taxon>Paralvinella</taxon>
    </lineage>
</organism>
<feature type="repeat" description="ANK" evidence="3">
    <location>
        <begin position="78"/>
        <end position="106"/>
    </location>
</feature>
<dbReference type="Gene3D" id="1.25.40.20">
    <property type="entry name" value="Ankyrin repeat-containing domain"/>
    <property type="match status" value="3"/>
</dbReference>
<evidence type="ECO:0000256" key="3">
    <source>
        <dbReference type="PROSITE-ProRule" id="PRU00023"/>
    </source>
</evidence>
<dbReference type="SUPFAM" id="SSF48403">
    <property type="entry name" value="Ankyrin repeat"/>
    <property type="match status" value="1"/>
</dbReference>
<dbReference type="PANTHER" id="PTHR24178:SF9">
    <property type="entry name" value="ANK_REP_REGION DOMAIN-CONTAINING PROTEIN"/>
    <property type="match status" value="1"/>
</dbReference>
<dbReference type="Pfam" id="PF12796">
    <property type="entry name" value="Ank_2"/>
    <property type="match status" value="1"/>
</dbReference>
<dbReference type="SUPFAM" id="SSF158235">
    <property type="entry name" value="SOCS box-like"/>
    <property type="match status" value="1"/>
</dbReference>
<dbReference type="SMART" id="SM00969">
    <property type="entry name" value="SOCS_box"/>
    <property type="match status" value="1"/>
</dbReference>
<evidence type="ECO:0000259" key="4">
    <source>
        <dbReference type="PROSITE" id="PS50225"/>
    </source>
</evidence>
<dbReference type="CDD" id="cd03716">
    <property type="entry name" value="SOCS_ASB_like"/>
    <property type="match status" value="1"/>
</dbReference>
<dbReference type="PANTHER" id="PTHR24178">
    <property type="entry name" value="MOLTING PROTEIN MLT-4"/>
    <property type="match status" value="1"/>
</dbReference>
<accession>A0AAD9NCC4</accession>
<dbReference type="PROSITE" id="PS50225">
    <property type="entry name" value="SOCS"/>
    <property type="match status" value="1"/>
</dbReference>
<evidence type="ECO:0000256" key="2">
    <source>
        <dbReference type="ARBA" id="ARBA00023043"/>
    </source>
</evidence>
<dbReference type="EMBL" id="JAODUP010000087">
    <property type="protein sequence ID" value="KAK2163016.1"/>
    <property type="molecule type" value="Genomic_DNA"/>
</dbReference>
<dbReference type="SMART" id="SM00248">
    <property type="entry name" value="ANK"/>
    <property type="match status" value="9"/>
</dbReference>
<dbReference type="Pfam" id="PF07525">
    <property type="entry name" value="SOCS_box"/>
    <property type="match status" value="1"/>
</dbReference>
<keyword evidence="1" id="KW-0677">Repeat</keyword>
<dbReference type="InterPro" id="IPR002110">
    <property type="entry name" value="Ankyrin_rpt"/>
</dbReference>
<proteinExistence type="predicted"/>
<name>A0AAD9NCC4_9ANNE</name>
<evidence type="ECO:0000256" key="1">
    <source>
        <dbReference type="ARBA" id="ARBA00022737"/>
    </source>
</evidence>
<dbReference type="InterPro" id="IPR036036">
    <property type="entry name" value="SOCS_box-like_dom_sf"/>
</dbReference>
<keyword evidence="2 3" id="KW-0040">ANK repeat</keyword>
<dbReference type="GO" id="GO:1904108">
    <property type="term" value="P:protein localization to ciliary inversin compartment"/>
    <property type="evidence" value="ECO:0007669"/>
    <property type="project" value="TreeGrafter"/>
</dbReference>
<evidence type="ECO:0000313" key="5">
    <source>
        <dbReference type="EMBL" id="KAK2163016.1"/>
    </source>
</evidence>
<dbReference type="PROSITE" id="PS50297">
    <property type="entry name" value="ANK_REP_REGION"/>
    <property type="match status" value="1"/>
</dbReference>
<sequence>MSYPACGIGGKGQQLDRTELQYIQTLLNRCSRGENILEILDDNGWNLIQRAVICNQPQIVSMLISKGCDLNAGICSLPLHLACKLGHAQIVQMLLDHGAKPDLPRRVCYPIAHNLKPSTGGKPPKFRCRVVIRYPLPPLEYAIPTDRDEVLKVLLTHRNSRDVVRRDFLLHEACKYRAKRCIKLLVEMLPDQVNVRDKKGYTPLRHIVLRGPHNRQSAIILLESNASFSSEIFETEYSTLLHEMYVSDDTSCLLRLTQLMLEKGPPDLATKVTKGDGDTLLNKLLKFFGGTTPRDRDQYVDEVKECIKLLISHGCDPNQVNKKGESALHSLLAHHGGRPLFYIRDRFGVGPQYLSNLLGNMKVLMEQLLELGANSNLMVPPSVVSPLYYLMRVVCAMSPHLLNATQEQVKDCIQVLCEHGANPNVINAFGDNTITLLLGSLSRWLYLASDDHSQLESLLSFTETTLKLFLSHGLDPQVVLRKNLKQFVIIFNSTILDSTFIHHLNMLLKHVIRAGGNPNLINLNELHHSNSTNTAGRCQVYFSRNTVSYYLARGLYIHARYQNLSAFEILDVFRNTLCQDHLTKCCEGICCSLEEEFEHGSRNLEIQNRVKKASDTPRSLKQLARIAIYNAIDWRLDHFCPKLPLPNSLITYLQMIE</sequence>
<keyword evidence="6" id="KW-1185">Reference proteome</keyword>
<feature type="domain" description="SOCS box" evidence="4">
    <location>
        <begin position="617"/>
        <end position="657"/>
    </location>
</feature>
<gene>
    <name evidence="5" type="ORF">LSH36_87g02045</name>
</gene>
<dbReference type="GO" id="GO:0035556">
    <property type="term" value="P:intracellular signal transduction"/>
    <property type="evidence" value="ECO:0007669"/>
    <property type="project" value="InterPro"/>
</dbReference>
<dbReference type="Proteomes" id="UP001208570">
    <property type="component" value="Unassembled WGS sequence"/>
</dbReference>
<dbReference type="GO" id="GO:0005929">
    <property type="term" value="C:cilium"/>
    <property type="evidence" value="ECO:0007669"/>
    <property type="project" value="TreeGrafter"/>
</dbReference>
<comment type="caution">
    <text evidence="5">The sequence shown here is derived from an EMBL/GenBank/DDBJ whole genome shotgun (WGS) entry which is preliminary data.</text>
</comment>
<dbReference type="InterPro" id="IPR036770">
    <property type="entry name" value="Ankyrin_rpt-contain_sf"/>
</dbReference>
<dbReference type="PROSITE" id="PS50088">
    <property type="entry name" value="ANK_REPEAT"/>
    <property type="match status" value="1"/>
</dbReference>
<dbReference type="AlphaFoldDB" id="A0AAD9NCC4"/>
<protein>
    <recommendedName>
        <fullName evidence="4">SOCS box domain-containing protein</fullName>
    </recommendedName>
</protein>